<gene>
    <name evidence="2" type="ORF">U0070_021421</name>
</gene>
<name>A0AAW0I191_MYOGA</name>
<proteinExistence type="predicted"/>
<accession>A0AAW0I191</accession>
<evidence type="ECO:0000313" key="3">
    <source>
        <dbReference type="Proteomes" id="UP001488838"/>
    </source>
</evidence>
<keyword evidence="3" id="KW-1185">Reference proteome</keyword>
<sequence>MLLLAAVVGVACFLYGYFDQDNCSWSKEVCDPDIGGQILMCPQCDKLCPFWRLNVTCESSKKLCIFDSFGTLVFAVFMGVWGKLLSLFSRFGDVGAILHKLLKSPTFRTMSWLRASFVDVIRFCCVKIYFKGCGFPSTPGFSFPYFSRFPGSHMAWLRWSLW</sequence>
<comment type="caution">
    <text evidence="2">The sequence shown here is derived from an EMBL/GenBank/DDBJ whole genome shotgun (WGS) entry which is preliminary data.</text>
</comment>
<dbReference type="EMBL" id="JBBHLL010000247">
    <property type="protein sequence ID" value="KAK7808128.1"/>
    <property type="molecule type" value="Genomic_DNA"/>
</dbReference>
<feature type="signal peptide" evidence="1">
    <location>
        <begin position="1"/>
        <end position="18"/>
    </location>
</feature>
<reference evidence="2 3" key="1">
    <citation type="journal article" date="2023" name="bioRxiv">
        <title>Conserved and derived expression patterns and positive selection on dental genes reveal complex evolutionary context of ever-growing rodent molars.</title>
        <authorList>
            <person name="Calamari Z.T."/>
            <person name="Song A."/>
            <person name="Cohen E."/>
            <person name="Akter M."/>
            <person name="Roy R.D."/>
            <person name="Hallikas O."/>
            <person name="Christensen M.M."/>
            <person name="Li P."/>
            <person name="Marangoni P."/>
            <person name="Jernvall J."/>
            <person name="Klein O.D."/>
        </authorList>
    </citation>
    <scope>NUCLEOTIDE SEQUENCE [LARGE SCALE GENOMIC DNA]</scope>
    <source>
        <strain evidence="2">V071</strain>
    </source>
</reference>
<evidence type="ECO:0000256" key="1">
    <source>
        <dbReference type="SAM" id="SignalP"/>
    </source>
</evidence>
<dbReference type="AlphaFoldDB" id="A0AAW0I191"/>
<keyword evidence="1" id="KW-0732">Signal</keyword>
<dbReference type="Proteomes" id="UP001488838">
    <property type="component" value="Unassembled WGS sequence"/>
</dbReference>
<evidence type="ECO:0000313" key="2">
    <source>
        <dbReference type="EMBL" id="KAK7808128.1"/>
    </source>
</evidence>
<feature type="chain" id="PRO_5043754533" evidence="1">
    <location>
        <begin position="19"/>
        <end position="162"/>
    </location>
</feature>
<protein>
    <submittedName>
        <fullName evidence="2">Uncharacterized protein</fullName>
    </submittedName>
</protein>
<organism evidence="2 3">
    <name type="scientific">Myodes glareolus</name>
    <name type="common">Bank vole</name>
    <name type="synonym">Clethrionomys glareolus</name>
    <dbReference type="NCBI Taxonomy" id="447135"/>
    <lineage>
        <taxon>Eukaryota</taxon>
        <taxon>Metazoa</taxon>
        <taxon>Chordata</taxon>
        <taxon>Craniata</taxon>
        <taxon>Vertebrata</taxon>
        <taxon>Euteleostomi</taxon>
        <taxon>Mammalia</taxon>
        <taxon>Eutheria</taxon>
        <taxon>Euarchontoglires</taxon>
        <taxon>Glires</taxon>
        <taxon>Rodentia</taxon>
        <taxon>Myomorpha</taxon>
        <taxon>Muroidea</taxon>
        <taxon>Cricetidae</taxon>
        <taxon>Arvicolinae</taxon>
        <taxon>Myodes</taxon>
    </lineage>
</organism>